<dbReference type="PROSITE" id="PS50995">
    <property type="entry name" value="HTH_MARR_2"/>
    <property type="match status" value="1"/>
</dbReference>
<dbReference type="OrthoDB" id="8635520at2"/>
<dbReference type="PANTHER" id="PTHR33164">
    <property type="entry name" value="TRANSCRIPTIONAL REGULATOR, MARR FAMILY"/>
    <property type="match status" value="1"/>
</dbReference>
<dbReference type="GO" id="GO:0003677">
    <property type="term" value="F:DNA binding"/>
    <property type="evidence" value="ECO:0007669"/>
    <property type="project" value="UniProtKB-KW"/>
</dbReference>
<dbReference type="Proteomes" id="UP000564629">
    <property type="component" value="Unassembled WGS sequence"/>
</dbReference>
<dbReference type="PANTHER" id="PTHR33164:SF99">
    <property type="entry name" value="MARR FAMILY REGULATORY PROTEIN"/>
    <property type="match status" value="1"/>
</dbReference>
<dbReference type="InterPro" id="IPR036390">
    <property type="entry name" value="WH_DNA-bd_sf"/>
</dbReference>
<dbReference type="Gene3D" id="1.10.10.10">
    <property type="entry name" value="Winged helix-like DNA-binding domain superfamily/Winged helix DNA-binding domain"/>
    <property type="match status" value="1"/>
</dbReference>
<feature type="domain" description="HTH marR-type" evidence="1">
    <location>
        <begin position="12"/>
        <end position="148"/>
    </location>
</feature>
<keyword evidence="4" id="KW-1185">Reference proteome</keyword>
<name>A0A511FG99_9CELL</name>
<dbReference type="InterPro" id="IPR000835">
    <property type="entry name" value="HTH_MarR-typ"/>
</dbReference>
<dbReference type="EMBL" id="JACHDN010000001">
    <property type="protein sequence ID" value="MBB5471476.1"/>
    <property type="molecule type" value="Genomic_DNA"/>
</dbReference>
<protein>
    <submittedName>
        <fullName evidence="2 3">MarR family transcriptional regulator</fullName>
    </submittedName>
</protein>
<dbReference type="InterPro" id="IPR036388">
    <property type="entry name" value="WH-like_DNA-bd_sf"/>
</dbReference>
<accession>A0A511FG99</accession>
<dbReference type="GO" id="GO:0003700">
    <property type="term" value="F:DNA-binding transcription factor activity"/>
    <property type="evidence" value="ECO:0007669"/>
    <property type="project" value="InterPro"/>
</dbReference>
<evidence type="ECO:0000313" key="5">
    <source>
        <dbReference type="Proteomes" id="UP000564629"/>
    </source>
</evidence>
<dbReference type="GO" id="GO:0006950">
    <property type="term" value="P:response to stress"/>
    <property type="evidence" value="ECO:0007669"/>
    <property type="project" value="TreeGrafter"/>
</dbReference>
<proteinExistence type="predicted"/>
<dbReference type="Proteomes" id="UP000321723">
    <property type="component" value="Unassembled WGS sequence"/>
</dbReference>
<sequence>MTEDPRWLSTRELQAWTRLEAVAELLPAALDQQLQRDADLSHYDYLVLAKLSEAPGRTLRMSALAASTNATLPRLSHVAARLEARGYLTRARSADDRRATLAALTDAGWAKVVATAPSHVAEVRRLVVDRLTPEQVDQLDAIALAVLGALDPENRLQAQSPLADPSDACGNAAGAA</sequence>
<dbReference type="Pfam" id="PF12802">
    <property type="entry name" value="MarR_2"/>
    <property type="match status" value="1"/>
</dbReference>
<dbReference type="EMBL" id="BJVQ01000068">
    <property type="protein sequence ID" value="GEL48243.1"/>
    <property type="molecule type" value="Genomic_DNA"/>
</dbReference>
<organism evidence="2 4">
    <name type="scientific">Cellulomonas hominis</name>
    <dbReference type="NCBI Taxonomy" id="156981"/>
    <lineage>
        <taxon>Bacteria</taxon>
        <taxon>Bacillati</taxon>
        <taxon>Actinomycetota</taxon>
        <taxon>Actinomycetes</taxon>
        <taxon>Micrococcales</taxon>
        <taxon>Cellulomonadaceae</taxon>
        <taxon>Cellulomonas</taxon>
    </lineage>
</organism>
<evidence type="ECO:0000313" key="2">
    <source>
        <dbReference type="EMBL" id="GEL48243.1"/>
    </source>
</evidence>
<reference evidence="2 4" key="1">
    <citation type="submission" date="2019-07" db="EMBL/GenBank/DDBJ databases">
        <title>Whole genome shotgun sequence of Cellulomonas hominis NBRC 16055.</title>
        <authorList>
            <person name="Hosoyama A."/>
            <person name="Uohara A."/>
            <person name="Ohji S."/>
            <person name="Ichikawa N."/>
        </authorList>
    </citation>
    <scope>NUCLEOTIDE SEQUENCE [LARGE SCALE GENOMIC DNA]</scope>
    <source>
        <strain evidence="2 4">NBRC 16055</strain>
    </source>
</reference>
<dbReference type="AlphaFoldDB" id="A0A511FG99"/>
<dbReference type="InterPro" id="IPR039422">
    <property type="entry name" value="MarR/SlyA-like"/>
</dbReference>
<dbReference type="SMART" id="SM00347">
    <property type="entry name" value="HTH_MARR"/>
    <property type="match status" value="1"/>
</dbReference>
<evidence type="ECO:0000313" key="4">
    <source>
        <dbReference type="Proteomes" id="UP000321723"/>
    </source>
</evidence>
<dbReference type="RefSeq" id="WP_146840100.1">
    <property type="nucleotide sequence ID" value="NZ_BJVQ01000068.1"/>
</dbReference>
<dbReference type="SUPFAM" id="SSF46785">
    <property type="entry name" value="Winged helix' DNA-binding domain"/>
    <property type="match status" value="1"/>
</dbReference>
<reference evidence="3 5" key="2">
    <citation type="submission" date="2020-08" db="EMBL/GenBank/DDBJ databases">
        <title>Sequencing the genomes of 1000 actinobacteria strains.</title>
        <authorList>
            <person name="Klenk H.-P."/>
        </authorList>
    </citation>
    <scope>NUCLEOTIDE SEQUENCE [LARGE SCALE GENOMIC DNA]</scope>
    <source>
        <strain evidence="3 5">DSM 9581</strain>
    </source>
</reference>
<evidence type="ECO:0000313" key="3">
    <source>
        <dbReference type="EMBL" id="MBB5471476.1"/>
    </source>
</evidence>
<keyword evidence="3" id="KW-0238">DNA-binding</keyword>
<evidence type="ECO:0000259" key="1">
    <source>
        <dbReference type="PROSITE" id="PS50995"/>
    </source>
</evidence>
<gene>
    <name evidence="2" type="ORF">CHO01_33590</name>
    <name evidence="3" type="ORF">HNR08_000212</name>
</gene>
<comment type="caution">
    <text evidence="2">The sequence shown here is derived from an EMBL/GenBank/DDBJ whole genome shotgun (WGS) entry which is preliminary data.</text>
</comment>